<evidence type="ECO:0000313" key="8">
    <source>
        <dbReference type="EMBL" id="MCO6050336.1"/>
    </source>
</evidence>
<dbReference type="InterPro" id="IPR002937">
    <property type="entry name" value="Amino_oxidase"/>
</dbReference>
<sequence length="408" mass="43121">MTSELDVAIVGGGAAGIAAARRLLERGRKVLLIEALPQLGGRARTAVVEGMPLDLGCGWLHSAERNPLRAVAEAQGVTVDRRPSAWGNQLRDLGFSADEQEQVWDAYEALCTELRDAPPPSDRASDAMAAQSRWRPFMDGLSSFINGTELDMLSARDFSNYDSASSSNNWRVPSGYGAFIAGLGAALPQMLGTRVSSVQQENGGIRLDTDQGPITARAAVVCVSSNILASGRIRFDPQADDHLHAAASLPLGLANKVFLRLGDPELVPAESHLIGHPDRAATASHYIRPLGKPVVESYFGGAHAYDMEKAGKDAAIAFAVEELRHLLGSDFAKSLSPIAVSEWGKEGSIGGSYSHALPGHAAARATLAKPVSERLCFAGEACSASDFSTAHGAWETGLAAAEWIDQSL</sequence>
<keyword evidence="5" id="KW-0073">Auxin biosynthesis</keyword>
<evidence type="ECO:0000256" key="6">
    <source>
        <dbReference type="ARBA" id="ARBA00047321"/>
    </source>
</evidence>
<dbReference type="SUPFAM" id="SSF54373">
    <property type="entry name" value="FAD-linked reductases, C-terminal domain"/>
    <property type="match status" value="1"/>
</dbReference>
<protein>
    <recommendedName>
        <fullName evidence="4">Tryptophan 2-monooxygenase</fullName>
        <ecNumber evidence="3">1.13.12.3</ecNumber>
    </recommendedName>
</protein>
<dbReference type="Pfam" id="PF01593">
    <property type="entry name" value="Amino_oxidase"/>
    <property type="match status" value="1"/>
</dbReference>
<dbReference type="Proteomes" id="UP001205906">
    <property type="component" value="Unassembled WGS sequence"/>
</dbReference>
<evidence type="ECO:0000313" key="9">
    <source>
        <dbReference type="Proteomes" id="UP001205906"/>
    </source>
</evidence>
<dbReference type="SUPFAM" id="SSF51905">
    <property type="entry name" value="FAD/NAD(P)-binding domain"/>
    <property type="match status" value="1"/>
</dbReference>
<dbReference type="Gene3D" id="3.50.50.60">
    <property type="entry name" value="FAD/NAD(P)-binding domain"/>
    <property type="match status" value="1"/>
</dbReference>
<reference evidence="8 9" key="1">
    <citation type="submission" date="2022-06" db="EMBL/GenBank/DDBJ databases">
        <title>Mesorhizobium sp. strain RP14 Genome sequencing and assembly.</title>
        <authorList>
            <person name="Kim I."/>
        </authorList>
    </citation>
    <scope>NUCLEOTIDE SEQUENCE [LARGE SCALE GENOMIC DNA]</scope>
    <source>
        <strain evidence="9">RP14(2022)</strain>
    </source>
</reference>
<feature type="domain" description="Amine oxidase" evidence="7">
    <location>
        <begin position="130"/>
        <end position="402"/>
    </location>
</feature>
<proteinExistence type="inferred from homology"/>
<accession>A0ABT1C692</accession>
<evidence type="ECO:0000256" key="3">
    <source>
        <dbReference type="ARBA" id="ARBA00012535"/>
    </source>
</evidence>
<dbReference type="RefSeq" id="WP_252818899.1">
    <property type="nucleotide sequence ID" value="NZ_JAMXQS010000005.1"/>
</dbReference>
<evidence type="ECO:0000256" key="2">
    <source>
        <dbReference type="ARBA" id="ARBA00005833"/>
    </source>
</evidence>
<evidence type="ECO:0000256" key="4">
    <source>
        <dbReference type="ARBA" id="ARBA00017871"/>
    </source>
</evidence>
<evidence type="ECO:0000256" key="1">
    <source>
        <dbReference type="ARBA" id="ARBA00004814"/>
    </source>
</evidence>
<name>A0ABT1C692_9HYPH</name>
<dbReference type="EMBL" id="JAMXQS010000005">
    <property type="protein sequence ID" value="MCO6050336.1"/>
    <property type="molecule type" value="Genomic_DNA"/>
</dbReference>
<comment type="catalytic activity">
    <reaction evidence="6">
        <text>L-tryptophan + O2 = indole-3-acetamide + CO2 + H2O</text>
        <dbReference type="Rhea" id="RHEA:16165"/>
        <dbReference type="ChEBI" id="CHEBI:15377"/>
        <dbReference type="ChEBI" id="CHEBI:15379"/>
        <dbReference type="ChEBI" id="CHEBI:16031"/>
        <dbReference type="ChEBI" id="CHEBI:16526"/>
        <dbReference type="ChEBI" id="CHEBI:57912"/>
        <dbReference type="EC" id="1.13.12.3"/>
    </reaction>
</comment>
<dbReference type="InterPro" id="IPR050281">
    <property type="entry name" value="Flavin_monoamine_oxidase"/>
</dbReference>
<dbReference type="PANTHER" id="PTHR10742:SF410">
    <property type="entry name" value="LYSINE-SPECIFIC HISTONE DEMETHYLASE 2"/>
    <property type="match status" value="1"/>
</dbReference>
<dbReference type="Pfam" id="PF13450">
    <property type="entry name" value="NAD_binding_8"/>
    <property type="match status" value="1"/>
</dbReference>
<gene>
    <name evidence="8" type="ORF">NGM99_11130</name>
</gene>
<evidence type="ECO:0000259" key="7">
    <source>
        <dbReference type="Pfam" id="PF01593"/>
    </source>
</evidence>
<comment type="caution">
    <text evidence="8">The sequence shown here is derived from an EMBL/GenBank/DDBJ whole genome shotgun (WGS) entry which is preliminary data.</text>
</comment>
<evidence type="ECO:0000256" key="5">
    <source>
        <dbReference type="ARBA" id="ARBA00023070"/>
    </source>
</evidence>
<dbReference type="InterPro" id="IPR036188">
    <property type="entry name" value="FAD/NAD-bd_sf"/>
</dbReference>
<dbReference type="EC" id="1.13.12.3" evidence="3"/>
<keyword evidence="9" id="KW-1185">Reference proteome</keyword>
<dbReference type="PANTHER" id="PTHR10742">
    <property type="entry name" value="FLAVIN MONOAMINE OXIDASE"/>
    <property type="match status" value="1"/>
</dbReference>
<comment type="pathway">
    <text evidence="1">Plant hormone metabolism; auxin biosynthesis.</text>
</comment>
<comment type="similarity">
    <text evidence="2">Belongs to the tryptophan 2-monooxygenase family.</text>
</comment>
<organism evidence="8 9">
    <name type="scientific">Mesorhizobium liriopis</name>
    <dbReference type="NCBI Taxonomy" id="2953882"/>
    <lineage>
        <taxon>Bacteria</taxon>
        <taxon>Pseudomonadati</taxon>
        <taxon>Pseudomonadota</taxon>
        <taxon>Alphaproteobacteria</taxon>
        <taxon>Hyphomicrobiales</taxon>
        <taxon>Phyllobacteriaceae</taxon>
        <taxon>Mesorhizobium</taxon>
    </lineage>
</organism>